<name>A0A8J6DGR2_GALPY</name>
<evidence type="ECO:0000313" key="3">
    <source>
        <dbReference type="EMBL" id="KAG8507879.1"/>
    </source>
</evidence>
<feature type="compositionally biased region" description="Polar residues" evidence="2">
    <location>
        <begin position="29"/>
        <end position="38"/>
    </location>
</feature>
<feature type="region of interest" description="Disordered" evidence="2">
    <location>
        <begin position="1"/>
        <end position="38"/>
    </location>
</feature>
<dbReference type="EMBL" id="JAGFMF010012077">
    <property type="protein sequence ID" value="KAG8507879.1"/>
    <property type="molecule type" value="Genomic_DNA"/>
</dbReference>
<dbReference type="Proteomes" id="UP000700334">
    <property type="component" value="Unassembled WGS sequence"/>
</dbReference>
<keyword evidence="4" id="KW-1185">Reference proteome</keyword>
<dbReference type="AlphaFoldDB" id="A0A8J6DGR2"/>
<dbReference type="GO" id="GO:0010737">
    <property type="term" value="P:protein kinase A signaling"/>
    <property type="evidence" value="ECO:0007669"/>
    <property type="project" value="TreeGrafter"/>
</dbReference>
<evidence type="ECO:0000313" key="4">
    <source>
        <dbReference type="Proteomes" id="UP000700334"/>
    </source>
</evidence>
<accession>A0A8J6DGR2</accession>
<dbReference type="Pfam" id="PF05794">
    <property type="entry name" value="Tcp11"/>
    <property type="match status" value="1"/>
</dbReference>
<sequence length="513" mass="58700">NIKMPKTEETMLQNDPREAESEAHKPETPGQSQENNNFCLDDHCHENRPEALSITNLIETVNEVSKLSIAHEIVVNQDFYMEESILPPNSVEGKFMEKMYNAFWDHLKEQLSSIPPDFSCVLELLKIIKEILLSLLLPRQNRLRKEIQDALDMDLLTQEAEHGALDVLHLTDYILNLMTLLCAPVRDEAVQNLERITDPVQLLRGIFRVLGLMKMDMVNYTIQSLRPYLQENSIQYERAKFQELLDKQPNLLDCTIKWLTKAAADLTETSRSSSDSPTFNISCSLPSQEAHNSERVTPTMILYQGYLNILFWDSKNEEFPETLMMDKIRLQEMESQLHQLTIIASVLLVARSFSGNALFSSPEFVDKLKCITKTLTEEFNSSPDEVMLNVSEKVCQEIHDSLKGMGFTVLSKENKASLIGQLQNIAKKDNCVRNVIDRRIRLFLKCCLVRGMQESLLDFPGGLILIEGELTELGWKFVNLMHHNQQVFSPYYDDILENIINPAKACKTQAKSA</sequence>
<comment type="caution">
    <text evidence="3">The sequence shown here is derived from an EMBL/GenBank/DDBJ whole genome shotgun (WGS) entry which is preliminary data.</text>
</comment>
<dbReference type="GO" id="GO:0001669">
    <property type="term" value="C:acrosomal vesicle"/>
    <property type="evidence" value="ECO:0007669"/>
    <property type="project" value="TreeGrafter"/>
</dbReference>
<gene>
    <name evidence="3" type="ORF">J0S82_014274</name>
</gene>
<dbReference type="InterPro" id="IPR008862">
    <property type="entry name" value="Tcp11"/>
</dbReference>
<organism evidence="3 4">
    <name type="scientific">Galemys pyrenaicus</name>
    <name type="common">Iberian desman</name>
    <name type="synonym">Pyrenean desman</name>
    <dbReference type="NCBI Taxonomy" id="202257"/>
    <lineage>
        <taxon>Eukaryota</taxon>
        <taxon>Metazoa</taxon>
        <taxon>Chordata</taxon>
        <taxon>Craniata</taxon>
        <taxon>Vertebrata</taxon>
        <taxon>Euteleostomi</taxon>
        <taxon>Mammalia</taxon>
        <taxon>Eutheria</taxon>
        <taxon>Laurasiatheria</taxon>
        <taxon>Eulipotyphla</taxon>
        <taxon>Talpidae</taxon>
        <taxon>Galemys</taxon>
    </lineage>
</organism>
<dbReference type="GO" id="GO:1902490">
    <property type="term" value="P:regulation of sperm capacitation"/>
    <property type="evidence" value="ECO:0007669"/>
    <property type="project" value="TreeGrafter"/>
</dbReference>
<dbReference type="GO" id="GO:0036126">
    <property type="term" value="C:sperm flagellum"/>
    <property type="evidence" value="ECO:0007669"/>
    <property type="project" value="TreeGrafter"/>
</dbReference>
<dbReference type="OrthoDB" id="276323at2759"/>
<dbReference type="PANTHER" id="PTHR12832">
    <property type="entry name" value="TESTIS-SPECIFIC PROTEIN PBS13 T-COMPLEX 11"/>
    <property type="match status" value="1"/>
</dbReference>
<comment type="similarity">
    <text evidence="1">Belongs to the TCP11 family.</text>
</comment>
<proteinExistence type="inferred from homology"/>
<dbReference type="PANTHER" id="PTHR12832:SF21">
    <property type="entry name" value="T-COMPLEX PROTEIN 11 X-LINKED PROTEIN 1-RELATED"/>
    <property type="match status" value="1"/>
</dbReference>
<feature type="compositionally biased region" description="Basic and acidic residues" evidence="2">
    <location>
        <begin position="1"/>
        <end position="27"/>
    </location>
</feature>
<feature type="non-terminal residue" evidence="3">
    <location>
        <position position="1"/>
    </location>
</feature>
<reference evidence="3" key="1">
    <citation type="journal article" date="2021" name="Evol. Appl.">
        <title>The genome of the Pyrenean desman and the effects of bottlenecks and inbreeding on the genomic landscape of an endangered species.</title>
        <authorList>
            <person name="Escoda L."/>
            <person name="Castresana J."/>
        </authorList>
    </citation>
    <scope>NUCLEOTIDE SEQUENCE</scope>
    <source>
        <strain evidence="3">IBE-C5619</strain>
    </source>
</reference>
<evidence type="ECO:0000256" key="1">
    <source>
        <dbReference type="ARBA" id="ARBA00010954"/>
    </source>
</evidence>
<protein>
    <submittedName>
        <fullName evidence="3">T-complex protein 11</fullName>
    </submittedName>
</protein>
<evidence type="ECO:0000256" key="2">
    <source>
        <dbReference type="SAM" id="MobiDB-lite"/>
    </source>
</evidence>